<evidence type="ECO:0008006" key="3">
    <source>
        <dbReference type="Google" id="ProtNLM"/>
    </source>
</evidence>
<protein>
    <recommendedName>
        <fullName evidence="3">Lipoprotein</fullName>
    </recommendedName>
</protein>
<evidence type="ECO:0000313" key="1">
    <source>
        <dbReference type="EMBL" id="SPF33097.1"/>
    </source>
</evidence>
<reference evidence="2" key="1">
    <citation type="submission" date="2018-02" db="EMBL/GenBank/DDBJ databases">
        <authorList>
            <person name="Hausmann B."/>
        </authorList>
    </citation>
    <scope>NUCLEOTIDE SEQUENCE [LARGE SCALE GENOMIC DNA]</scope>
    <source>
        <strain evidence="2">Peat soil MAG SbA1</strain>
    </source>
</reference>
<dbReference type="SUPFAM" id="SSF50969">
    <property type="entry name" value="YVTN repeat-like/Quinoprotein amine dehydrogenase"/>
    <property type="match status" value="1"/>
</dbReference>
<dbReference type="Proteomes" id="UP000238701">
    <property type="component" value="Unassembled WGS sequence"/>
</dbReference>
<accession>A0A2U3K0K3</accession>
<dbReference type="Gene3D" id="2.130.10.10">
    <property type="entry name" value="YVTN repeat-like/Quinoprotein amine dehydrogenase"/>
    <property type="match status" value="1"/>
</dbReference>
<sequence>MKRRILVVVWALWASLSLVSCGSSKKSGPPSGLAERVLASQSASATQVFGSLVYINGEKDTLVRVPPLGAGTSPGLMAISPTRNILAAFDQSSNSVYAVDTTKETSLGHVQLPGATSSMVIPTASPIGYAAVPAASVNGYSFVGGVEVMNLSVGAITTTIAVTNAQTVVSNSANTELLVFSNDSDSVTVLFPGVAVPPVDTSCLTNPPNAVCVMVQDSRLSRPVYAVISGSTAYIMNCGLQCGGSQPASVAVFNLESLTITNAIPVDAATWAYLSGSTLYVAGTSPTKNDCTGQTWGIPPQPTSATHCGRLDTVGLNSLTVKSSYKITDGYHDRMDMSVNGQLFIGSYDCTNIGNANNPSGEVRGCLSILNTMNGQVIAPAENGDVNGLQSFTSRYVEYVAQGGNLVVYDTLFDAPLITDYIPDGFIDVVGYVGDVKAIDFF</sequence>
<proteinExistence type="predicted"/>
<dbReference type="PROSITE" id="PS51257">
    <property type="entry name" value="PROKAR_LIPOPROTEIN"/>
    <property type="match status" value="1"/>
</dbReference>
<organism evidence="1 2">
    <name type="scientific">Candidatus Sulfotelmatobacter kueseliae</name>
    <dbReference type="NCBI Taxonomy" id="2042962"/>
    <lineage>
        <taxon>Bacteria</taxon>
        <taxon>Pseudomonadati</taxon>
        <taxon>Acidobacteriota</taxon>
        <taxon>Terriglobia</taxon>
        <taxon>Terriglobales</taxon>
        <taxon>Candidatus Korobacteraceae</taxon>
        <taxon>Candidatus Sulfotelmatobacter</taxon>
    </lineage>
</organism>
<dbReference type="InterPro" id="IPR011044">
    <property type="entry name" value="Quino_amine_DH_bsu"/>
</dbReference>
<dbReference type="InterPro" id="IPR015943">
    <property type="entry name" value="WD40/YVTN_repeat-like_dom_sf"/>
</dbReference>
<evidence type="ECO:0000313" key="2">
    <source>
        <dbReference type="Proteomes" id="UP000238701"/>
    </source>
</evidence>
<dbReference type="EMBL" id="OMOD01000018">
    <property type="protein sequence ID" value="SPF33097.1"/>
    <property type="molecule type" value="Genomic_DNA"/>
</dbReference>
<dbReference type="AlphaFoldDB" id="A0A2U3K0K3"/>
<name>A0A2U3K0K3_9BACT</name>
<dbReference type="OrthoDB" id="106898at2"/>
<gene>
    <name evidence="1" type="ORF">SBA1_1140009</name>
</gene>